<feature type="coiled-coil region" evidence="1">
    <location>
        <begin position="1193"/>
        <end position="1227"/>
    </location>
</feature>
<proteinExistence type="predicted"/>
<organism evidence="4 5">
    <name type="scientific">Calicophoron daubneyi</name>
    <name type="common">Rumen fluke</name>
    <name type="synonym">Paramphistomum daubneyi</name>
    <dbReference type="NCBI Taxonomy" id="300641"/>
    <lineage>
        <taxon>Eukaryota</taxon>
        <taxon>Metazoa</taxon>
        <taxon>Spiralia</taxon>
        <taxon>Lophotrochozoa</taxon>
        <taxon>Platyhelminthes</taxon>
        <taxon>Trematoda</taxon>
        <taxon>Digenea</taxon>
        <taxon>Plagiorchiida</taxon>
        <taxon>Pronocephalata</taxon>
        <taxon>Paramphistomoidea</taxon>
        <taxon>Paramphistomidae</taxon>
        <taxon>Calicophoron</taxon>
    </lineage>
</organism>
<sequence>MDKYPSSTVSATVRSLHLSLAEDPLMSAFLRAVGWAFLISPKVTIIGRSGCDITIKDPSVDEQHALIERNIKENRFTLRDLCSNAGTYVNDVPIGEDPVVLNDGDKLRFGCAAATYEVKIGMKDEAPRLQDEEENSSVVDRTFDSCGGRTTHSLDDLSTLTEKDKQINILRGKVRGVPSTEAVSVQKDVMIRSQDQLGNLSNTQAHHNISSSSQLELSLANLEARKTGVSQSHTTLQNTRPNSSSNQVEPVNQNSNKNDADLLRRLQREHQILSGLVTQLQRDLSNKDANVGRLMQEMGELKNQLKEKDCCITELHHKRTQSPEMMKLVEENEARGEEVVALRQKFRAAEIRCRTLTEEADKNKLRMETMRKEAERYQAIETELRNELNELKVKMDEAEHLKRVALLDKQETASLYERLRNRMIKLICAVIPKPVHLGLTQDPISSNSGDVVEAIENKKHDYEMNPEFSGEVVTDAPEIDDCCILDRLKIMVENYLNLQRQIDKAGEEKKQKESGSIGVEQEIEKFTSEFSEAQGVFFETSNSRSSARLRGLMDWVSTLTCSNKSLKRLQWLLVKDLQNQVDTHQRIEDCIQEAAAALSSTSNDSLTFVTGHSDDIIGNIRRFAEFGVSARLRYEEASEKLRKLQDLQHKEIMQVKENQANELRRQVEDAVSKNNQEHADELRRNVLEVVRVEGERCEQIINVKQAIIDELEDKLRETRKMLADRQIDYEASNKETQEAGQRIAVLERTLQEKQEELLRTSTDLEQTKSTLERNKTNTEKASEDRWRNEIETHREQIRQHARTICVLEERLVKLSKQLKESKAEVSRLRRQLSVITAVYDLHTEHQSLQARLNAAKQKLSSGKRAIAHGLEEKQPEPESLGSQSPTARPSDSLKYDVTNMTLLLSERDRTIEVLQRDLEGARAQLSDLRSELSEAQKEEMETALEHGRKSNSQLLITEARASQLTTLVSALRKQISENEETIKRQTFLLEELRTKLNQRECEAAQMNSLLAREREVHMRDLSRAKSTDKLADELAAVGGECRGERHHEIIEKQCQALSELRQRLRDQPSSGNNVDATEYANQLSRLRREIAELRSQKALRTTFLGVENVSSRNSHIPEKHSSKPVLNDDTADFGIEELKSVVNALNVSEEGYLDLVRGLSQELGVGCLPGQLPLTHLQNLEHSAIQRERQQAAELVLKRVAILQDQIQRKEEMLTNYERDVARMKEAEALSETRGKQIEKLISQLQTKDTEILLLRDSLTRTREALSGERRLAPTIRQNKTTSTVSGNNFQRLSGQRKECLNRTGNMSTKEAEVKNEHKESLRRKDFEIKALKNQLDDREQQLKALENELTHLKITLVC</sequence>
<feature type="coiled-coil region" evidence="1">
    <location>
        <begin position="1047"/>
        <end position="1096"/>
    </location>
</feature>
<reference evidence="4" key="1">
    <citation type="submission" date="2024-06" db="EMBL/GenBank/DDBJ databases">
        <authorList>
            <person name="Liu X."/>
            <person name="Lenzi L."/>
            <person name="Haldenby T S."/>
            <person name="Uol C."/>
        </authorList>
    </citation>
    <scope>NUCLEOTIDE SEQUENCE</scope>
</reference>
<dbReference type="PROSITE" id="PS50006">
    <property type="entry name" value="FHA_DOMAIN"/>
    <property type="match status" value="1"/>
</dbReference>
<dbReference type="PANTHER" id="PTHR18853">
    <property type="entry name" value="FORKHEAD-ASSOCIATED DOMAIN-CONTAINING PROTEIN 1-RELATED"/>
    <property type="match status" value="1"/>
</dbReference>
<feature type="region of interest" description="Disordered" evidence="2">
    <location>
        <begin position="869"/>
        <end position="892"/>
    </location>
</feature>
<accession>A0AAV2SZ85</accession>
<dbReference type="Pfam" id="PF00498">
    <property type="entry name" value="FHA"/>
    <property type="match status" value="1"/>
</dbReference>
<keyword evidence="1" id="KW-0175">Coiled coil</keyword>
<feature type="compositionally biased region" description="Polar residues" evidence="2">
    <location>
        <begin position="228"/>
        <end position="256"/>
    </location>
</feature>
<evidence type="ECO:0000313" key="5">
    <source>
        <dbReference type="Proteomes" id="UP001497525"/>
    </source>
</evidence>
<feature type="coiled-coil region" evidence="1">
    <location>
        <begin position="1315"/>
        <end position="1356"/>
    </location>
</feature>
<feature type="coiled-coil region" evidence="1">
    <location>
        <begin position="263"/>
        <end position="304"/>
    </location>
</feature>
<feature type="domain" description="FHA" evidence="3">
    <location>
        <begin position="44"/>
        <end position="94"/>
    </location>
</feature>
<feature type="compositionally biased region" description="Basic and acidic residues" evidence="2">
    <location>
        <begin position="770"/>
        <end position="786"/>
    </location>
</feature>
<dbReference type="InterPro" id="IPR008984">
    <property type="entry name" value="SMAD_FHA_dom_sf"/>
</dbReference>
<comment type="caution">
    <text evidence="4">The sequence shown here is derived from an EMBL/GenBank/DDBJ whole genome shotgun (WGS) entry which is preliminary data.</text>
</comment>
<dbReference type="InterPro" id="IPR000253">
    <property type="entry name" value="FHA_dom"/>
</dbReference>
<feature type="coiled-coil region" evidence="1">
    <location>
        <begin position="904"/>
        <end position="945"/>
    </location>
</feature>
<evidence type="ECO:0000256" key="2">
    <source>
        <dbReference type="SAM" id="MobiDB-lite"/>
    </source>
</evidence>
<gene>
    <name evidence="4" type="ORF">CDAUBV1_LOCUS585</name>
</gene>
<feature type="compositionally biased region" description="Polar residues" evidence="2">
    <location>
        <begin position="760"/>
        <end position="769"/>
    </location>
</feature>
<feature type="coiled-coil region" evidence="1">
    <location>
        <begin position="339"/>
        <end position="401"/>
    </location>
</feature>
<dbReference type="SUPFAM" id="SSF49879">
    <property type="entry name" value="SMAD/FHA domain"/>
    <property type="match status" value="1"/>
</dbReference>
<feature type="region of interest" description="Disordered" evidence="2">
    <location>
        <begin position="226"/>
        <end position="256"/>
    </location>
</feature>
<dbReference type="Gene3D" id="2.60.200.20">
    <property type="match status" value="1"/>
</dbReference>
<evidence type="ECO:0000313" key="4">
    <source>
        <dbReference type="EMBL" id="CAL5129540.1"/>
    </source>
</evidence>
<dbReference type="EMBL" id="CAXLJL010000002">
    <property type="protein sequence ID" value="CAL5129540.1"/>
    <property type="molecule type" value="Genomic_DNA"/>
</dbReference>
<dbReference type="InterPro" id="IPR052642">
    <property type="entry name" value="CC-FHA_domain"/>
</dbReference>
<dbReference type="Proteomes" id="UP001497525">
    <property type="component" value="Unassembled WGS sequence"/>
</dbReference>
<feature type="compositionally biased region" description="Polar residues" evidence="2">
    <location>
        <begin position="880"/>
        <end position="889"/>
    </location>
</feature>
<name>A0AAV2SZ85_CALDB</name>
<protein>
    <recommendedName>
        <fullName evidence="3">FHA domain-containing protein</fullName>
    </recommendedName>
</protein>
<dbReference type="Gene3D" id="1.10.287.1490">
    <property type="match status" value="1"/>
</dbReference>
<dbReference type="PANTHER" id="PTHR18853:SF10">
    <property type="entry name" value="FHA DOMAIN-CONTAINING PROTEIN"/>
    <property type="match status" value="1"/>
</dbReference>
<feature type="region of interest" description="Disordered" evidence="2">
    <location>
        <begin position="760"/>
        <end position="786"/>
    </location>
</feature>
<dbReference type="SMART" id="SM00240">
    <property type="entry name" value="FHA"/>
    <property type="match status" value="1"/>
</dbReference>
<evidence type="ECO:0000259" key="3">
    <source>
        <dbReference type="PROSITE" id="PS50006"/>
    </source>
</evidence>
<evidence type="ECO:0000256" key="1">
    <source>
        <dbReference type="SAM" id="Coils"/>
    </source>
</evidence>